<dbReference type="AlphaFoldDB" id="A0A2I1DLU9"/>
<organism evidence="3 4">
    <name type="scientific">Acidithiobacillus marinus</name>
    <dbReference type="NCBI Taxonomy" id="187490"/>
    <lineage>
        <taxon>Bacteria</taxon>
        <taxon>Pseudomonadati</taxon>
        <taxon>Pseudomonadota</taxon>
        <taxon>Acidithiobacillia</taxon>
        <taxon>Acidithiobacillales</taxon>
        <taxon>Acidithiobacillaceae</taxon>
        <taxon>Acidithiobacillus</taxon>
    </lineage>
</organism>
<dbReference type="InterPro" id="IPR029063">
    <property type="entry name" value="SAM-dependent_MTases_sf"/>
</dbReference>
<accession>A0A2I1DLU9</accession>
<dbReference type="FunCoup" id="A0A2I1DLU9">
    <property type="interactions" value="346"/>
</dbReference>
<dbReference type="Pfam" id="PF03602">
    <property type="entry name" value="Cons_hypoth95"/>
    <property type="match status" value="1"/>
</dbReference>
<dbReference type="PANTHER" id="PTHR43542:SF1">
    <property type="entry name" value="METHYLTRANSFERASE"/>
    <property type="match status" value="1"/>
</dbReference>
<keyword evidence="2 3" id="KW-0808">Transferase</keyword>
<dbReference type="CDD" id="cd02440">
    <property type="entry name" value="AdoMet_MTases"/>
    <property type="match status" value="1"/>
</dbReference>
<name>A0A2I1DLU9_9PROT</name>
<evidence type="ECO:0000313" key="4">
    <source>
        <dbReference type="Proteomes" id="UP000234329"/>
    </source>
</evidence>
<evidence type="ECO:0000256" key="2">
    <source>
        <dbReference type="ARBA" id="ARBA00022679"/>
    </source>
</evidence>
<protein>
    <submittedName>
        <fullName evidence="3">16S rRNA (Guanine(966)-N(2))-methyltransferase RsmD</fullName>
    </submittedName>
</protein>
<dbReference type="PIRSF" id="PIRSF004553">
    <property type="entry name" value="CHP00095"/>
    <property type="match status" value="1"/>
</dbReference>
<dbReference type="RefSeq" id="WP_101537778.1">
    <property type="nucleotide sequence ID" value="NZ_MXAV01000033.1"/>
</dbReference>
<dbReference type="InterPro" id="IPR004398">
    <property type="entry name" value="RNA_MeTrfase_RsmD"/>
</dbReference>
<proteinExistence type="predicted"/>
<gene>
    <name evidence="3" type="ORF">B1757_07790</name>
</gene>
<comment type="caution">
    <text evidence="3">The sequence shown here is derived from an EMBL/GenBank/DDBJ whole genome shotgun (WGS) entry which is preliminary data.</text>
</comment>
<dbReference type="GO" id="GO:0003676">
    <property type="term" value="F:nucleic acid binding"/>
    <property type="evidence" value="ECO:0007669"/>
    <property type="project" value="InterPro"/>
</dbReference>
<dbReference type="Proteomes" id="UP000234329">
    <property type="component" value="Unassembled WGS sequence"/>
</dbReference>
<dbReference type="SUPFAM" id="SSF53335">
    <property type="entry name" value="S-adenosyl-L-methionine-dependent methyltransferases"/>
    <property type="match status" value="1"/>
</dbReference>
<dbReference type="NCBIfam" id="TIGR00095">
    <property type="entry name" value="16S rRNA (guanine(966)-N(2))-methyltransferase RsmD"/>
    <property type="match status" value="1"/>
</dbReference>
<keyword evidence="4" id="KW-1185">Reference proteome</keyword>
<reference evidence="3 4" key="1">
    <citation type="submission" date="2017-03" db="EMBL/GenBank/DDBJ databases">
        <title>Draft genime sequence of the acidophilic sulfur-oxidizing bacterium Acidithiobacillus sp. SH, isolated from seawater.</title>
        <authorList>
            <person name="Sharmin S."/>
            <person name="Tokuhisa M."/>
            <person name="Kanao T."/>
            <person name="Kamimura K."/>
        </authorList>
    </citation>
    <scope>NUCLEOTIDE SEQUENCE [LARGE SCALE GENOMIC DNA]</scope>
    <source>
        <strain evidence="3 4">SH</strain>
    </source>
</reference>
<dbReference type="GO" id="GO:0008168">
    <property type="term" value="F:methyltransferase activity"/>
    <property type="evidence" value="ECO:0007669"/>
    <property type="project" value="UniProtKB-KW"/>
</dbReference>
<keyword evidence="1 3" id="KW-0489">Methyltransferase</keyword>
<dbReference type="InParanoid" id="A0A2I1DLU9"/>
<sequence>MTVRIIAGHCRGRSLLTPSGPGVRPTPGIVRERLFNWLGGAVSGARVLDLFAGSGALGLEAWSRNAGEVVFVEKNPQHRALLLRNLQVCGMAESQLAGKDALLYLQQDHRPFDIVFADPPFDQGWPRRLAGALRSTATFPTPRWLYLESSATEQWQEADIPTGWQAYRHGHCGETFYTLYCKQQENMDEA</sequence>
<dbReference type="OrthoDB" id="5295296at2"/>
<dbReference type="PROSITE" id="PS00092">
    <property type="entry name" value="N6_MTASE"/>
    <property type="match status" value="1"/>
</dbReference>
<evidence type="ECO:0000313" key="3">
    <source>
        <dbReference type="EMBL" id="PKY10846.1"/>
    </source>
</evidence>
<dbReference type="PANTHER" id="PTHR43542">
    <property type="entry name" value="METHYLTRANSFERASE"/>
    <property type="match status" value="1"/>
</dbReference>
<evidence type="ECO:0000256" key="1">
    <source>
        <dbReference type="ARBA" id="ARBA00022603"/>
    </source>
</evidence>
<dbReference type="GO" id="GO:0031167">
    <property type="term" value="P:rRNA methylation"/>
    <property type="evidence" value="ECO:0007669"/>
    <property type="project" value="InterPro"/>
</dbReference>
<dbReference type="EMBL" id="MXAV01000033">
    <property type="protein sequence ID" value="PKY10846.1"/>
    <property type="molecule type" value="Genomic_DNA"/>
</dbReference>
<dbReference type="InterPro" id="IPR002052">
    <property type="entry name" value="DNA_methylase_N6_adenine_CS"/>
</dbReference>
<dbReference type="Gene3D" id="3.40.50.150">
    <property type="entry name" value="Vaccinia Virus protein VP39"/>
    <property type="match status" value="1"/>
</dbReference>